<gene>
    <name evidence="2" type="ORF">SAMN06297358_1166</name>
</gene>
<evidence type="ECO:0000313" key="3">
    <source>
        <dbReference type="Proteomes" id="UP000219281"/>
    </source>
</evidence>
<dbReference type="RefSeq" id="WP_097129664.1">
    <property type="nucleotide sequence ID" value="NZ_OCMT01000001.1"/>
</dbReference>
<protein>
    <recommendedName>
        <fullName evidence="4">Lipoprotein</fullName>
    </recommendedName>
</protein>
<dbReference type="Proteomes" id="UP000219281">
    <property type="component" value="Unassembled WGS sequence"/>
</dbReference>
<evidence type="ECO:0008006" key="4">
    <source>
        <dbReference type="Google" id="ProtNLM"/>
    </source>
</evidence>
<organism evidence="2 3">
    <name type="scientific">Pedobacter xixiisoli</name>
    <dbReference type="NCBI Taxonomy" id="1476464"/>
    <lineage>
        <taxon>Bacteria</taxon>
        <taxon>Pseudomonadati</taxon>
        <taxon>Bacteroidota</taxon>
        <taxon>Sphingobacteriia</taxon>
        <taxon>Sphingobacteriales</taxon>
        <taxon>Sphingobacteriaceae</taxon>
        <taxon>Pedobacter</taxon>
    </lineage>
</organism>
<feature type="chain" id="PRO_5012425243" description="Lipoprotein" evidence="1">
    <location>
        <begin position="20"/>
        <end position="137"/>
    </location>
</feature>
<evidence type="ECO:0000256" key="1">
    <source>
        <dbReference type="SAM" id="SignalP"/>
    </source>
</evidence>
<evidence type="ECO:0000313" key="2">
    <source>
        <dbReference type="EMBL" id="SOD13339.1"/>
    </source>
</evidence>
<dbReference type="EMBL" id="OCMT01000001">
    <property type="protein sequence ID" value="SOD13339.1"/>
    <property type="molecule type" value="Genomic_DNA"/>
</dbReference>
<keyword evidence="3" id="KW-1185">Reference proteome</keyword>
<feature type="signal peptide" evidence="1">
    <location>
        <begin position="1"/>
        <end position="19"/>
    </location>
</feature>
<sequence length="137" mass="15452">MNKLLAIIFLVVSCNTSPAPFLSDFVVISYSSQCCGVPSDKPLLSAIKQFKRAHKIKVIKGVIITNIGDEGEIEYVLNLQPLNTKQKTEFIKALYKLTKPRLLFKEPGSVGVNESHVKYWNELQTEKSHRNIAKTDF</sequence>
<keyword evidence="1" id="KW-0732">Signal</keyword>
<proteinExistence type="predicted"/>
<name>A0A285ZUL1_9SPHI</name>
<dbReference type="OrthoDB" id="1270881at2"/>
<reference evidence="3" key="1">
    <citation type="submission" date="2017-09" db="EMBL/GenBank/DDBJ databases">
        <authorList>
            <person name="Varghese N."/>
            <person name="Submissions S."/>
        </authorList>
    </citation>
    <scope>NUCLEOTIDE SEQUENCE [LARGE SCALE GENOMIC DNA]</scope>
    <source>
        <strain evidence="3">CGMCC 1.12803</strain>
    </source>
</reference>
<dbReference type="AlphaFoldDB" id="A0A285ZUL1"/>
<accession>A0A285ZUL1</accession>